<evidence type="ECO:0000256" key="2">
    <source>
        <dbReference type="ARBA" id="ARBA00022475"/>
    </source>
</evidence>
<accession>A0A2X0KAJ6</accession>
<keyword evidence="3" id="KW-0812">Transmembrane</keyword>
<dbReference type="EMBL" id="QKYN01000030">
    <property type="protein sequence ID" value="RAG86215.1"/>
    <property type="molecule type" value="Genomic_DNA"/>
</dbReference>
<proteinExistence type="predicted"/>
<protein>
    <submittedName>
        <fullName evidence="7">Secretion system protein</fullName>
    </submittedName>
</protein>
<dbReference type="PANTHER" id="PTHR35007">
    <property type="entry name" value="INTEGRAL MEMBRANE PROTEIN-RELATED"/>
    <property type="match status" value="1"/>
</dbReference>
<dbReference type="PANTHER" id="PTHR35007:SF1">
    <property type="entry name" value="PILUS ASSEMBLY PROTEIN"/>
    <property type="match status" value="1"/>
</dbReference>
<reference evidence="7 8" key="1">
    <citation type="submission" date="2018-06" db="EMBL/GenBank/DDBJ databases">
        <title>Streptacidiphilus pinicola sp. nov., isolated from pine grove soil.</title>
        <authorList>
            <person name="Roh S.G."/>
            <person name="Park S."/>
            <person name="Kim M.-K."/>
            <person name="Yun B.-R."/>
            <person name="Park J."/>
            <person name="Kim M.J."/>
            <person name="Kim Y.S."/>
            <person name="Kim S.B."/>
        </authorList>
    </citation>
    <scope>NUCLEOTIDE SEQUENCE [LARGE SCALE GENOMIC DNA]</scope>
    <source>
        <strain evidence="7 8">MMS16-CNU450</strain>
    </source>
</reference>
<dbReference type="Pfam" id="PF00482">
    <property type="entry name" value="T2SSF"/>
    <property type="match status" value="1"/>
</dbReference>
<name>A0A2X0KAJ6_9ACTN</name>
<dbReference type="OrthoDB" id="5243064at2"/>
<organism evidence="7 8">
    <name type="scientific">Streptacidiphilus pinicola</name>
    <dbReference type="NCBI Taxonomy" id="2219663"/>
    <lineage>
        <taxon>Bacteria</taxon>
        <taxon>Bacillati</taxon>
        <taxon>Actinomycetota</taxon>
        <taxon>Actinomycetes</taxon>
        <taxon>Kitasatosporales</taxon>
        <taxon>Streptomycetaceae</taxon>
        <taxon>Streptacidiphilus</taxon>
    </lineage>
</organism>
<sequence>MTMLVLLLSAAVGCGAWTTVTALRPQRVPLSVEIARLTTPAPAAPSSEAAVTSPQVMGIAEGWAGRLGSRLAPVLAACGLPGPKARADLAALGKPAERHLAEKALAALLGLVTPWPLCLAVSVLGIQPGWTVPIGFAVLLAAAGFFAPDFALRSTAAEWRHTVRHALSAWLDMTGVALSGGAGVEQALRDAATEGEGEAFDAFRLVLREAEITRTPPWDRLRDLGLRLGVTDLDELACSIALAGGEGARVRNTLMAKASSLRAHLLADAEAAASSATERMAIPVALMMTGFLGILA</sequence>
<evidence type="ECO:0000259" key="6">
    <source>
        <dbReference type="Pfam" id="PF00482"/>
    </source>
</evidence>
<comment type="subcellular location">
    <subcellularLocation>
        <location evidence="1">Cell membrane</location>
        <topology evidence="1">Multi-pass membrane protein</topology>
    </subcellularLocation>
</comment>
<keyword evidence="5" id="KW-0472">Membrane</keyword>
<dbReference type="Proteomes" id="UP000248889">
    <property type="component" value="Unassembled WGS sequence"/>
</dbReference>
<evidence type="ECO:0000256" key="3">
    <source>
        <dbReference type="ARBA" id="ARBA00022692"/>
    </source>
</evidence>
<comment type="caution">
    <text evidence="7">The sequence shown here is derived from an EMBL/GenBank/DDBJ whole genome shotgun (WGS) entry which is preliminary data.</text>
</comment>
<evidence type="ECO:0000256" key="1">
    <source>
        <dbReference type="ARBA" id="ARBA00004651"/>
    </source>
</evidence>
<dbReference type="AlphaFoldDB" id="A0A2X0KAJ6"/>
<keyword evidence="4" id="KW-1133">Transmembrane helix</keyword>
<dbReference type="InterPro" id="IPR018076">
    <property type="entry name" value="T2SS_GspF_dom"/>
</dbReference>
<evidence type="ECO:0000313" key="8">
    <source>
        <dbReference type="Proteomes" id="UP000248889"/>
    </source>
</evidence>
<evidence type="ECO:0000313" key="7">
    <source>
        <dbReference type="EMBL" id="RAG86215.1"/>
    </source>
</evidence>
<keyword evidence="8" id="KW-1185">Reference proteome</keyword>
<evidence type="ECO:0000256" key="5">
    <source>
        <dbReference type="ARBA" id="ARBA00023136"/>
    </source>
</evidence>
<gene>
    <name evidence="7" type="ORF">DN069_07615</name>
</gene>
<feature type="domain" description="Type II secretion system protein GspF" evidence="6">
    <location>
        <begin position="170"/>
        <end position="293"/>
    </location>
</feature>
<dbReference type="GO" id="GO:0005886">
    <property type="term" value="C:plasma membrane"/>
    <property type="evidence" value="ECO:0007669"/>
    <property type="project" value="UniProtKB-SubCell"/>
</dbReference>
<keyword evidence="2" id="KW-1003">Cell membrane</keyword>
<evidence type="ECO:0000256" key="4">
    <source>
        <dbReference type="ARBA" id="ARBA00022989"/>
    </source>
</evidence>